<name>A0A383A7E1_9ZZZZ</name>
<protein>
    <recommendedName>
        <fullName evidence="2">Thioredoxin domain-containing protein</fullName>
    </recommendedName>
</protein>
<feature type="non-terminal residue" evidence="1">
    <location>
        <position position="1"/>
    </location>
</feature>
<evidence type="ECO:0008006" key="2">
    <source>
        <dbReference type="Google" id="ProtNLM"/>
    </source>
</evidence>
<dbReference type="InterPro" id="IPR008928">
    <property type="entry name" value="6-hairpin_glycosidase_sf"/>
</dbReference>
<accession>A0A383A7E1</accession>
<dbReference type="PANTHER" id="PTHR42899">
    <property type="entry name" value="SPERMATOGENESIS-ASSOCIATED PROTEIN 20"/>
    <property type="match status" value="1"/>
</dbReference>
<proteinExistence type="predicted"/>
<dbReference type="SUPFAM" id="SSF48208">
    <property type="entry name" value="Six-hairpin glycosidases"/>
    <property type="match status" value="1"/>
</dbReference>
<dbReference type="PANTHER" id="PTHR42899:SF1">
    <property type="entry name" value="SPERMATOGENESIS-ASSOCIATED PROTEIN 20"/>
    <property type="match status" value="1"/>
</dbReference>
<dbReference type="InterPro" id="IPR024705">
    <property type="entry name" value="Ssp411"/>
</dbReference>
<gene>
    <name evidence="1" type="ORF">METZ01_LOCUS456394</name>
</gene>
<sequence>KYLNKSIDVATYINSFITENNELPRYIINSKPFYSPTLEDYAYFIEALFKLHQGTLDFKWLDIAMNLTDKVIESYWDSDSSFLYDSSNNKKDLFIRPKSLYDNPYTSSASKMTELLYLLGSITGKVEYLDIVDRLIDNMIPYINKVPMHTLSWAKLTDLRKNDKLDHLVIIHDEKNLNELVNKLNSEEATDLIYFGKSYKSKTNLDIFDNKILIDGKTTFYLCRSYTCKMPTNSINDINNQIKDLSY</sequence>
<organism evidence="1">
    <name type="scientific">marine metagenome</name>
    <dbReference type="NCBI Taxonomy" id="408172"/>
    <lineage>
        <taxon>unclassified sequences</taxon>
        <taxon>metagenomes</taxon>
        <taxon>ecological metagenomes</taxon>
    </lineage>
</organism>
<dbReference type="AlphaFoldDB" id="A0A383A7E1"/>
<evidence type="ECO:0000313" key="1">
    <source>
        <dbReference type="EMBL" id="SVE03540.1"/>
    </source>
</evidence>
<reference evidence="1" key="1">
    <citation type="submission" date="2018-05" db="EMBL/GenBank/DDBJ databases">
        <authorList>
            <person name="Lanie J.A."/>
            <person name="Ng W.-L."/>
            <person name="Kazmierczak K.M."/>
            <person name="Andrzejewski T.M."/>
            <person name="Davidsen T.M."/>
            <person name="Wayne K.J."/>
            <person name="Tettelin H."/>
            <person name="Glass J.I."/>
            <person name="Rusch D."/>
            <person name="Podicherti R."/>
            <person name="Tsui H.-C.T."/>
            <person name="Winkler M.E."/>
        </authorList>
    </citation>
    <scope>NUCLEOTIDE SEQUENCE</scope>
</reference>
<dbReference type="Gene3D" id="1.50.10.20">
    <property type="match status" value="1"/>
</dbReference>
<dbReference type="GO" id="GO:0005975">
    <property type="term" value="P:carbohydrate metabolic process"/>
    <property type="evidence" value="ECO:0007669"/>
    <property type="project" value="InterPro"/>
</dbReference>
<dbReference type="EMBL" id="UINC01189720">
    <property type="protein sequence ID" value="SVE03540.1"/>
    <property type="molecule type" value="Genomic_DNA"/>
</dbReference>